<dbReference type="SUPFAM" id="SSF53098">
    <property type="entry name" value="Ribonuclease H-like"/>
    <property type="match status" value="1"/>
</dbReference>
<evidence type="ECO:0008006" key="4">
    <source>
        <dbReference type="Google" id="ProtNLM"/>
    </source>
</evidence>
<dbReference type="InterPro" id="IPR012337">
    <property type="entry name" value="RNaseH-like_sf"/>
</dbReference>
<proteinExistence type="predicted"/>
<dbReference type="PANTHER" id="PTHR45749:SF23">
    <property type="entry name" value="ZINC FINGER MYM-TYPE PROTEIN 1-LIKE"/>
    <property type="match status" value="1"/>
</dbReference>
<evidence type="ECO:0000313" key="2">
    <source>
        <dbReference type="EMBL" id="CAH0563143.1"/>
    </source>
</evidence>
<organism evidence="2 3">
    <name type="scientific">Brassicogethes aeneus</name>
    <name type="common">Rape pollen beetle</name>
    <name type="synonym">Meligethes aeneus</name>
    <dbReference type="NCBI Taxonomy" id="1431903"/>
    <lineage>
        <taxon>Eukaryota</taxon>
        <taxon>Metazoa</taxon>
        <taxon>Ecdysozoa</taxon>
        <taxon>Arthropoda</taxon>
        <taxon>Hexapoda</taxon>
        <taxon>Insecta</taxon>
        <taxon>Pterygota</taxon>
        <taxon>Neoptera</taxon>
        <taxon>Endopterygota</taxon>
        <taxon>Coleoptera</taxon>
        <taxon>Polyphaga</taxon>
        <taxon>Cucujiformia</taxon>
        <taxon>Nitidulidae</taxon>
        <taxon>Meligethinae</taxon>
        <taxon>Brassicogethes</taxon>
    </lineage>
</organism>
<gene>
    <name evidence="2" type="ORF">MELIAE_LOCUS12128</name>
</gene>
<evidence type="ECO:0000256" key="1">
    <source>
        <dbReference type="SAM" id="MobiDB-lite"/>
    </source>
</evidence>
<name>A0A9P0BGN8_BRAAE</name>
<dbReference type="AlphaFoldDB" id="A0A9P0BGN8"/>
<reference evidence="2" key="1">
    <citation type="submission" date="2021-12" db="EMBL/GenBank/DDBJ databases">
        <authorList>
            <person name="King R."/>
        </authorList>
    </citation>
    <scope>NUCLEOTIDE SEQUENCE</scope>
</reference>
<dbReference type="Proteomes" id="UP001154078">
    <property type="component" value="Chromosome 8"/>
</dbReference>
<keyword evidence="3" id="KW-1185">Reference proteome</keyword>
<dbReference type="PANTHER" id="PTHR45749">
    <property type="match status" value="1"/>
</dbReference>
<evidence type="ECO:0000313" key="3">
    <source>
        <dbReference type="Proteomes" id="UP001154078"/>
    </source>
</evidence>
<protein>
    <recommendedName>
        <fullName evidence="4">DUF4371 domain-containing protein</fullName>
    </recommendedName>
</protein>
<feature type="region of interest" description="Disordered" evidence="1">
    <location>
        <begin position="39"/>
        <end position="60"/>
    </location>
</feature>
<accession>A0A9P0BGN8</accession>
<dbReference type="EMBL" id="OV121139">
    <property type="protein sequence ID" value="CAH0563143.1"/>
    <property type="molecule type" value="Genomic_DNA"/>
</dbReference>
<dbReference type="OrthoDB" id="6781995at2759"/>
<sequence length="294" mass="33506">MKRTYQSGAEKRKRIREIEKCAVHQKKYLAKFLATRSENQNMGCSSSSTPSDYVDSDKGSTNTEDCALQEKLNNQECEETVTQNTGCIYSRKPTDSVDTNKGTTNTENCEFQEKHNNQECEETVKQTKFSKGSKEQSKFSHDIALWPQYLTDKMVEYYLINTHFQAIITKKKGLSVSGRIDTLDIKERFFGFIPIERHDAAYLEKVVLESLQNLGFDIKNCRGQTYDNAANMSGQYNGLQAKLKEHVETATYIPCASHTLNLIENSAAESCSGALHYFNFIQNIYVYFSSSTRK</sequence>